<dbReference type="VEuPathDB" id="FungiDB:BDV34DRAFT_194176"/>
<keyword evidence="2" id="KW-1185">Reference proteome</keyword>
<evidence type="ECO:0000313" key="1">
    <source>
        <dbReference type="EMBL" id="KAB8206313.1"/>
    </source>
</evidence>
<organism evidence="1 2">
    <name type="scientific">Aspergillus parasiticus</name>
    <dbReference type="NCBI Taxonomy" id="5067"/>
    <lineage>
        <taxon>Eukaryota</taxon>
        <taxon>Fungi</taxon>
        <taxon>Dikarya</taxon>
        <taxon>Ascomycota</taxon>
        <taxon>Pezizomycotina</taxon>
        <taxon>Eurotiomycetes</taxon>
        <taxon>Eurotiomycetidae</taxon>
        <taxon>Eurotiales</taxon>
        <taxon>Aspergillaceae</taxon>
        <taxon>Aspergillus</taxon>
        <taxon>Aspergillus subgen. Circumdati</taxon>
    </lineage>
</organism>
<feature type="non-terminal residue" evidence="1">
    <location>
        <position position="74"/>
    </location>
</feature>
<gene>
    <name evidence="1" type="ORF">BDV34DRAFT_194176</name>
</gene>
<accession>A0A5N6DP48</accession>
<protein>
    <submittedName>
        <fullName evidence="1">Uncharacterized protein</fullName>
    </submittedName>
</protein>
<sequence>MWNVRSRGGKGRRIEVLFMSESNSHHTFSLGCGENIGSGSPSSGMISYWFVIVHGNRKKEREKKVVVLQLGPLT</sequence>
<dbReference type="PROSITE" id="PS51257">
    <property type="entry name" value="PROKAR_LIPOPROTEIN"/>
    <property type="match status" value="1"/>
</dbReference>
<proteinExistence type="predicted"/>
<dbReference type="Proteomes" id="UP000326532">
    <property type="component" value="Unassembled WGS sequence"/>
</dbReference>
<dbReference type="AlphaFoldDB" id="A0A5N6DP48"/>
<evidence type="ECO:0000313" key="2">
    <source>
        <dbReference type="Proteomes" id="UP000326532"/>
    </source>
</evidence>
<name>A0A5N6DP48_ASPPA</name>
<dbReference type="EMBL" id="ML734964">
    <property type="protein sequence ID" value="KAB8206313.1"/>
    <property type="molecule type" value="Genomic_DNA"/>
</dbReference>
<reference evidence="1 2" key="1">
    <citation type="submission" date="2019-04" db="EMBL/GenBank/DDBJ databases">
        <title>Fungal friends and foes A comparative genomics study of 23 Aspergillus species from section Flavi.</title>
        <authorList>
            <consortium name="DOE Joint Genome Institute"/>
            <person name="Kjaerbolling I."/>
            <person name="Vesth T.C."/>
            <person name="Frisvad J.C."/>
            <person name="Nybo J.L."/>
            <person name="Theobald S."/>
            <person name="Kildgaard S."/>
            <person name="Petersen T.I."/>
            <person name="Kuo A."/>
            <person name="Sato A."/>
            <person name="Lyhne E.K."/>
            <person name="Kogle M.E."/>
            <person name="Wiebenga A."/>
            <person name="Kun R.S."/>
            <person name="Lubbers R.J."/>
            <person name="Makela M.R."/>
            <person name="Barry K."/>
            <person name="Chovatia M."/>
            <person name="Clum A."/>
            <person name="Daum C."/>
            <person name="Haridas S."/>
            <person name="He G."/>
            <person name="LaButti K."/>
            <person name="Lipzen A."/>
            <person name="Mondo S."/>
            <person name="Pangilinan J."/>
            <person name="Riley R."/>
            <person name="Salamov A."/>
            <person name="Simmons B.A."/>
            <person name="Magnuson J.K."/>
            <person name="Henrissat B."/>
            <person name="Mortensen U.H."/>
            <person name="Larsen T.O."/>
            <person name="De vries R.P."/>
            <person name="Grigoriev I.V."/>
            <person name="Machida M."/>
            <person name="Baker S.E."/>
            <person name="Andersen M.R."/>
        </authorList>
    </citation>
    <scope>NUCLEOTIDE SEQUENCE [LARGE SCALE GENOMIC DNA]</scope>
    <source>
        <strain evidence="1 2">CBS 117618</strain>
    </source>
</reference>